<dbReference type="GO" id="GO:0071973">
    <property type="term" value="P:bacterial-type flagellum-dependent cell motility"/>
    <property type="evidence" value="ECO:0007669"/>
    <property type="project" value="InterPro"/>
</dbReference>
<keyword evidence="10" id="KW-0966">Cell projection</keyword>
<feature type="signal peptide" evidence="9">
    <location>
        <begin position="1"/>
        <end position="32"/>
    </location>
</feature>
<keyword evidence="6 7" id="KW-0998">Cell outer membrane</keyword>
<proteinExistence type="inferred from homology"/>
<gene>
    <name evidence="7" type="primary">flgH</name>
    <name evidence="10" type="ORF">GRI97_05660</name>
</gene>
<feature type="compositionally biased region" description="Low complexity" evidence="8">
    <location>
        <begin position="81"/>
        <end position="100"/>
    </location>
</feature>
<dbReference type="EMBL" id="WTYJ01000001">
    <property type="protein sequence ID" value="MXO98472.1"/>
    <property type="molecule type" value="Genomic_DNA"/>
</dbReference>
<comment type="subunit">
    <text evidence="7">The basal body constitutes a major portion of the flagellar organelle and consists of four rings (L,P,S, and M) mounted on a central rod.</text>
</comment>
<accession>A0A6I4TRD9</accession>
<protein>
    <recommendedName>
        <fullName evidence="7">Flagellar L-ring protein</fullName>
    </recommendedName>
    <alternativeName>
        <fullName evidence="7">Basal body L-ring protein</fullName>
    </alternativeName>
</protein>
<evidence type="ECO:0000256" key="3">
    <source>
        <dbReference type="ARBA" id="ARBA00022729"/>
    </source>
</evidence>
<feature type="chain" id="PRO_5026183863" description="Flagellar L-ring protein" evidence="9">
    <location>
        <begin position="33"/>
        <end position="222"/>
    </location>
</feature>
<evidence type="ECO:0000256" key="5">
    <source>
        <dbReference type="ARBA" id="ARBA00023143"/>
    </source>
</evidence>
<keyword evidence="7" id="KW-0449">Lipoprotein</keyword>
<evidence type="ECO:0000256" key="4">
    <source>
        <dbReference type="ARBA" id="ARBA00023136"/>
    </source>
</evidence>
<dbReference type="PROSITE" id="PS51257">
    <property type="entry name" value="PROKAR_LIPOPROTEIN"/>
    <property type="match status" value="1"/>
</dbReference>
<organism evidence="10 11">
    <name type="scientific">Croceibacterium xixiisoli</name>
    <dbReference type="NCBI Taxonomy" id="1476466"/>
    <lineage>
        <taxon>Bacteria</taxon>
        <taxon>Pseudomonadati</taxon>
        <taxon>Pseudomonadota</taxon>
        <taxon>Alphaproteobacteria</taxon>
        <taxon>Sphingomonadales</taxon>
        <taxon>Erythrobacteraceae</taxon>
        <taxon>Croceibacterium</taxon>
    </lineage>
</organism>
<evidence type="ECO:0000256" key="6">
    <source>
        <dbReference type="ARBA" id="ARBA00023237"/>
    </source>
</evidence>
<evidence type="ECO:0000256" key="2">
    <source>
        <dbReference type="ARBA" id="ARBA00006929"/>
    </source>
</evidence>
<comment type="similarity">
    <text evidence="2 7">Belongs to the FlgH family.</text>
</comment>
<feature type="compositionally biased region" description="Low complexity" evidence="8">
    <location>
        <begin position="112"/>
        <end position="126"/>
    </location>
</feature>
<evidence type="ECO:0000313" key="10">
    <source>
        <dbReference type="EMBL" id="MXO98472.1"/>
    </source>
</evidence>
<keyword evidence="4 7" id="KW-0472">Membrane</keyword>
<dbReference type="Pfam" id="PF02107">
    <property type="entry name" value="FlgH"/>
    <property type="match status" value="1"/>
</dbReference>
<evidence type="ECO:0000313" key="11">
    <source>
        <dbReference type="Proteomes" id="UP000469430"/>
    </source>
</evidence>
<name>A0A6I4TRD9_9SPHN</name>
<keyword evidence="5 7" id="KW-0975">Bacterial flagellum</keyword>
<feature type="region of interest" description="Disordered" evidence="8">
    <location>
        <begin position="81"/>
        <end position="133"/>
    </location>
</feature>
<dbReference type="InterPro" id="IPR000527">
    <property type="entry name" value="Flag_Lring"/>
</dbReference>
<dbReference type="PANTHER" id="PTHR34933">
    <property type="entry name" value="FLAGELLAR L-RING PROTEIN"/>
    <property type="match status" value="1"/>
</dbReference>
<dbReference type="HAMAP" id="MF_00415">
    <property type="entry name" value="FlgH"/>
    <property type="match status" value="1"/>
</dbReference>
<comment type="function">
    <text evidence="1 7">Assembles around the rod to form the L-ring and probably protects the motor/basal body from shearing forces during rotation.</text>
</comment>
<dbReference type="PRINTS" id="PR01008">
    <property type="entry name" value="FLGLRINGFLGH"/>
</dbReference>
<keyword evidence="11" id="KW-1185">Reference proteome</keyword>
<comment type="caution">
    <text evidence="10">The sequence shown here is derived from an EMBL/GenBank/DDBJ whole genome shotgun (WGS) entry which is preliminary data.</text>
</comment>
<dbReference type="PANTHER" id="PTHR34933:SF1">
    <property type="entry name" value="FLAGELLAR L-RING PROTEIN"/>
    <property type="match status" value="1"/>
</dbReference>
<dbReference type="GO" id="GO:0009427">
    <property type="term" value="C:bacterial-type flagellum basal body, distal rod, L ring"/>
    <property type="evidence" value="ECO:0007669"/>
    <property type="project" value="InterPro"/>
</dbReference>
<keyword evidence="3 7" id="KW-0732">Signal</keyword>
<dbReference type="Proteomes" id="UP000469430">
    <property type="component" value="Unassembled WGS sequence"/>
</dbReference>
<dbReference type="OrthoDB" id="9789227at2"/>
<evidence type="ECO:0000256" key="1">
    <source>
        <dbReference type="ARBA" id="ARBA00002591"/>
    </source>
</evidence>
<sequence length="222" mass="23413">MNRKNTMLRIALPVFALLAVSACSSERPTGFAATLPPPPPAAPVQANGAIFQAASGYAPLHFGQRAHRVGDLVTVVLTERTTTTKSASSSTDRSGSFSLTPPSVGPLSFDPGNLNSGSNSSFNGQGDASQTSSLRGDISVTIAEVRPNGTALVRGEKLMQFSQGEEWIQLSGIIRLADIDHDNRIASPRLADASITYGGKGAVQRASREGWLSRFFNLIAPF</sequence>
<evidence type="ECO:0000256" key="7">
    <source>
        <dbReference type="HAMAP-Rule" id="MF_00415"/>
    </source>
</evidence>
<evidence type="ECO:0000256" key="8">
    <source>
        <dbReference type="SAM" id="MobiDB-lite"/>
    </source>
</evidence>
<keyword evidence="10" id="KW-0969">Cilium</keyword>
<dbReference type="GO" id="GO:0009279">
    <property type="term" value="C:cell outer membrane"/>
    <property type="evidence" value="ECO:0007669"/>
    <property type="project" value="UniProtKB-SubCell"/>
</dbReference>
<reference evidence="10 11" key="1">
    <citation type="submission" date="2019-12" db="EMBL/GenBank/DDBJ databases">
        <title>Genomic-based taxomic classification of the family Erythrobacteraceae.</title>
        <authorList>
            <person name="Xu L."/>
        </authorList>
    </citation>
    <scope>NUCLEOTIDE SEQUENCE [LARGE SCALE GENOMIC DNA]</scope>
    <source>
        <strain evidence="10 11">S36</strain>
    </source>
</reference>
<dbReference type="GO" id="GO:0003774">
    <property type="term" value="F:cytoskeletal motor activity"/>
    <property type="evidence" value="ECO:0007669"/>
    <property type="project" value="InterPro"/>
</dbReference>
<comment type="subcellular location">
    <subcellularLocation>
        <location evidence="7">Cell outer membrane</location>
        <topology evidence="7">Lipid-anchor</topology>
    </subcellularLocation>
    <subcellularLocation>
        <location evidence="7">Bacterial flagellum basal body</location>
    </subcellularLocation>
</comment>
<evidence type="ECO:0000256" key="9">
    <source>
        <dbReference type="SAM" id="SignalP"/>
    </source>
</evidence>
<dbReference type="RefSeq" id="WP_161390113.1">
    <property type="nucleotide sequence ID" value="NZ_JBHSCP010000001.1"/>
</dbReference>
<dbReference type="AlphaFoldDB" id="A0A6I4TRD9"/>
<keyword evidence="10" id="KW-0282">Flagellum</keyword>